<keyword evidence="2" id="KW-1185">Reference proteome</keyword>
<protein>
    <recommendedName>
        <fullName evidence="3">Transposase</fullName>
    </recommendedName>
</protein>
<dbReference type="EMBL" id="WTVG01000063">
    <property type="protein sequence ID" value="NMG26282.1"/>
    <property type="molecule type" value="Genomic_DNA"/>
</dbReference>
<organism evidence="1 2">
    <name type="scientific">Aromatoleum anaerobium</name>
    <dbReference type="NCBI Taxonomy" id="182180"/>
    <lineage>
        <taxon>Bacteria</taxon>
        <taxon>Pseudomonadati</taxon>
        <taxon>Pseudomonadota</taxon>
        <taxon>Betaproteobacteria</taxon>
        <taxon>Rhodocyclales</taxon>
        <taxon>Rhodocyclaceae</taxon>
        <taxon>Aromatoleum</taxon>
    </lineage>
</organism>
<sequence length="89" mass="9566">MAASISEHMPMHMHIPIICCVGLAPVTRDGRVKQVGAFLVRAFGTQPPVISQLSGTLPESHLAYFISDAVDGLDLSAFHARVIFHSALI</sequence>
<dbReference type="Proteomes" id="UP000615989">
    <property type="component" value="Unassembled WGS sequence"/>
</dbReference>
<evidence type="ECO:0000313" key="2">
    <source>
        <dbReference type="Proteomes" id="UP000615989"/>
    </source>
</evidence>
<evidence type="ECO:0000313" key="1">
    <source>
        <dbReference type="EMBL" id="NMG26282.1"/>
    </source>
</evidence>
<comment type="caution">
    <text evidence="1">The sequence shown here is derived from an EMBL/GenBank/DDBJ whole genome shotgun (WGS) entry which is preliminary data.</text>
</comment>
<name>A0ABX1PSL3_9RHOO</name>
<proteinExistence type="predicted"/>
<gene>
    <name evidence="1" type="ORF">GO606_16475</name>
</gene>
<accession>A0ABX1PSL3</accession>
<evidence type="ECO:0008006" key="3">
    <source>
        <dbReference type="Google" id="ProtNLM"/>
    </source>
</evidence>
<reference evidence="1" key="1">
    <citation type="submission" date="2019-12" db="EMBL/GenBank/DDBJ databases">
        <title>Comparative genomics gives insights into the taxonomy of the Azoarcus-Aromatoleum group and reveals separate origins of nif in the plant-associated Azoarcus and non-plant-associated Aromatoleum sub-groups.</title>
        <authorList>
            <person name="Lafos M."/>
            <person name="Maluk M."/>
            <person name="Batista M."/>
            <person name="Junghare M."/>
            <person name="Carmona M."/>
            <person name="Faoro H."/>
            <person name="Cruz L.M."/>
            <person name="Battistoni F."/>
            <person name="De Souza E."/>
            <person name="Pedrosa F."/>
            <person name="Chen W.-M."/>
            <person name="Poole P.S."/>
            <person name="Dixon R.A."/>
            <person name="James E.K."/>
        </authorList>
    </citation>
    <scope>NUCLEOTIDE SEQUENCE</scope>
    <source>
        <strain evidence="1">LuFRes1</strain>
    </source>
</reference>